<feature type="transmembrane region" description="Helical" evidence="1">
    <location>
        <begin position="85"/>
        <end position="102"/>
    </location>
</feature>
<feature type="transmembrane region" description="Helical" evidence="1">
    <location>
        <begin position="30"/>
        <end position="47"/>
    </location>
</feature>
<dbReference type="STRING" id="561177.ANHYDRO_00239"/>
<dbReference type="AlphaFoldDB" id="B6W6Q6"/>
<gene>
    <name evidence="2" type="ORF">ANHYDRO_00239</name>
</gene>
<feature type="transmembrane region" description="Helical" evidence="1">
    <location>
        <begin position="360"/>
        <end position="381"/>
    </location>
</feature>
<dbReference type="RefSeq" id="WP_004812549.1">
    <property type="nucleotide sequence ID" value="NZ_ABXA01000003.1"/>
</dbReference>
<accession>B6W6Q6</accession>
<dbReference type="EMBL" id="ABXA01000003">
    <property type="protein sequence ID" value="EEB36999.1"/>
    <property type="molecule type" value="Genomic_DNA"/>
</dbReference>
<name>B6W6Q6_9FIRM</name>
<feature type="transmembrane region" description="Helical" evidence="1">
    <location>
        <begin position="335"/>
        <end position="354"/>
    </location>
</feature>
<feature type="transmembrane region" description="Helical" evidence="1">
    <location>
        <begin position="208"/>
        <end position="228"/>
    </location>
</feature>
<dbReference type="eggNOG" id="ENOG502ZA17">
    <property type="taxonomic scope" value="Bacteria"/>
</dbReference>
<reference evidence="2 3" key="2">
    <citation type="submission" date="2008-10" db="EMBL/GenBank/DDBJ databases">
        <title>Draft genome sequence of Anaerococcus hydrogenalis (DSM 7454).</title>
        <authorList>
            <person name="Sudarsanam P."/>
            <person name="Ley R."/>
            <person name="Guruge J."/>
            <person name="Turnbaugh P.J."/>
            <person name="Mahowald M."/>
            <person name="Liep D."/>
            <person name="Gordon J."/>
        </authorList>
    </citation>
    <scope>NUCLEOTIDE SEQUENCE [LARGE SCALE GENOMIC DNA]</scope>
    <source>
        <strain evidence="2 3">DSM 7454</strain>
    </source>
</reference>
<feature type="transmembrane region" description="Helical" evidence="1">
    <location>
        <begin position="240"/>
        <end position="267"/>
    </location>
</feature>
<proteinExistence type="predicted"/>
<protein>
    <recommendedName>
        <fullName evidence="4">Glycosyltransferase RgtA/B/C/D-like domain-containing protein</fullName>
    </recommendedName>
</protein>
<comment type="caution">
    <text evidence="2">The sequence shown here is derived from an EMBL/GenBank/DDBJ whole genome shotgun (WGS) entry which is preliminary data.</text>
</comment>
<keyword evidence="1" id="KW-0472">Membrane</keyword>
<dbReference type="Proteomes" id="UP000005451">
    <property type="component" value="Unassembled WGS sequence"/>
</dbReference>
<sequence>MRNIFAILFLLISFLGYSCQVKDKFELKVGFIPFILFTSYIFLVALAARLSLMLVTIIIVNLIGLLLFVKFLYNNKEILGSLFPEYFLFFISIGILSFYLYGRKFLMYDDFSHWATISRLLLRKDAINTGLDTTISFKSYPQAMAYFIYGIGRFFQFDESILMIINSIFTLSGLFCFISLTKNKVINYILTVLVIIYGFYYNIRPYCLLVDTILSTTGFAIFSFVYYYDFRKENNYLKYFLMPMFVSLVYVKNSGLFLSIFVLIYIIKKYMRKDYKIIIISLGSIFLSNLSWSNHIKNEFSYTGKHSMSISQYKSGIATNHDLINGFTREFLSRVFNDYLMWALISILIILLIYKKFDKLIISLLFSTICIYVIYQIGNYFMFISSMTPGELRRLACYDRYVRTIHMFLTLIVIYVLNFNYDDYLTKILSFLILIFSIFIMPKSEEIGFNNNEFRYQLEEEKNKNKIPREKKILIKFKEKDFSRIYTRASMYVFESNEITDTFPGDEKQFNKNDYDYFIDLSK</sequence>
<feature type="transmembrane region" description="Helical" evidence="1">
    <location>
        <begin position="161"/>
        <end position="180"/>
    </location>
</feature>
<reference evidence="2 3" key="1">
    <citation type="submission" date="2008-09" db="EMBL/GenBank/DDBJ databases">
        <authorList>
            <person name="Fulton L."/>
            <person name="Clifton S."/>
            <person name="Fulton B."/>
            <person name="Xu J."/>
            <person name="Minx P."/>
            <person name="Pepin K.H."/>
            <person name="Johnson M."/>
            <person name="Thiruvilangam P."/>
            <person name="Bhonagiri V."/>
            <person name="Nash W.E."/>
            <person name="Mardis E.R."/>
            <person name="Wilson R.K."/>
        </authorList>
    </citation>
    <scope>NUCLEOTIDE SEQUENCE [LARGE SCALE GENOMIC DNA]</scope>
    <source>
        <strain evidence="2 3">DSM 7454</strain>
    </source>
</reference>
<keyword evidence="1" id="KW-1133">Transmembrane helix</keyword>
<feature type="transmembrane region" description="Helical" evidence="1">
    <location>
        <begin position="401"/>
        <end position="418"/>
    </location>
</feature>
<evidence type="ECO:0008006" key="4">
    <source>
        <dbReference type="Google" id="ProtNLM"/>
    </source>
</evidence>
<evidence type="ECO:0000313" key="2">
    <source>
        <dbReference type="EMBL" id="EEB36999.1"/>
    </source>
</evidence>
<feature type="transmembrane region" description="Helical" evidence="1">
    <location>
        <begin position="54"/>
        <end position="73"/>
    </location>
</feature>
<evidence type="ECO:0000313" key="3">
    <source>
        <dbReference type="Proteomes" id="UP000005451"/>
    </source>
</evidence>
<evidence type="ECO:0000256" key="1">
    <source>
        <dbReference type="SAM" id="Phobius"/>
    </source>
</evidence>
<organism evidence="2 3">
    <name type="scientific">Anaerococcus hydrogenalis DSM 7454</name>
    <dbReference type="NCBI Taxonomy" id="561177"/>
    <lineage>
        <taxon>Bacteria</taxon>
        <taxon>Bacillati</taxon>
        <taxon>Bacillota</taxon>
        <taxon>Tissierellia</taxon>
        <taxon>Tissierellales</taxon>
        <taxon>Peptoniphilaceae</taxon>
        <taxon>Anaerococcus</taxon>
    </lineage>
</organism>
<dbReference type="PROSITE" id="PS51257">
    <property type="entry name" value="PROKAR_LIPOPROTEIN"/>
    <property type="match status" value="1"/>
</dbReference>
<keyword evidence="1" id="KW-0812">Transmembrane</keyword>
<feature type="transmembrane region" description="Helical" evidence="1">
    <location>
        <begin position="424"/>
        <end position="441"/>
    </location>
</feature>